<keyword evidence="2" id="KW-1185">Reference proteome</keyword>
<dbReference type="EMBL" id="CAJGYM010000112">
    <property type="protein sequence ID" value="CAD6197993.1"/>
    <property type="molecule type" value="Genomic_DNA"/>
</dbReference>
<evidence type="ECO:0000313" key="1">
    <source>
        <dbReference type="EMBL" id="CAD6197993.1"/>
    </source>
</evidence>
<reference evidence="1" key="1">
    <citation type="submission" date="2020-10" db="EMBL/GenBank/DDBJ databases">
        <authorList>
            <person name="Kikuchi T."/>
        </authorList>
    </citation>
    <scope>NUCLEOTIDE SEQUENCE</scope>
    <source>
        <strain evidence="1">NKZ352</strain>
    </source>
</reference>
<accession>A0A8S1HUT3</accession>
<name>A0A8S1HUT3_9PELO</name>
<protein>
    <submittedName>
        <fullName evidence="1">Uncharacterized protein</fullName>
    </submittedName>
</protein>
<sequence length="94" mass="10319">MRSAPLYRRVFEICIMRRGTVAHKLSTIRSAPPVLIPGTGVFSRRRGSAKEDHLLDGFFPTGGIPTDACRTYGLARVSENSAKLSKTLRVSSMP</sequence>
<evidence type="ECO:0000313" key="2">
    <source>
        <dbReference type="Proteomes" id="UP000835052"/>
    </source>
</evidence>
<dbReference type="Proteomes" id="UP000835052">
    <property type="component" value="Unassembled WGS sequence"/>
</dbReference>
<gene>
    <name evidence="1" type="ORF">CAUJ_LOCUS13900</name>
</gene>
<proteinExistence type="predicted"/>
<organism evidence="1 2">
    <name type="scientific">Caenorhabditis auriculariae</name>
    <dbReference type="NCBI Taxonomy" id="2777116"/>
    <lineage>
        <taxon>Eukaryota</taxon>
        <taxon>Metazoa</taxon>
        <taxon>Ecdysozoa</taxon>
        <taxon>Nematoda</taxon>
        <taxon>Chromadorea</taxon>
        <taxon>Rhabditida</taxon>
        <taxon>Rhabditina</taxon>
        <taxon>Rhabditomorpha</taxon>
        <taxon>Rhabditoidea</taxon>
        <taxon>Rhabditidae</taxon>
        <taxon>Peloderinae</taxon>
        <taxon>Caenorhabditis</taxon>
    </lineage>
</organism>
<comment type="caution">
    <text evidence="1">The sequence shown here is derived from an EMBL/GenBank/DDBJ whole genome shotgun (WGS) entry which is preliminary data.</text>
</comment>
<dbReference type="AlphaFoldDB" id="A0A8S1HUT3"/>